<evidence type="ECO:0000313" key="3">
    <source>
        <dbReference type="Proteomes" id="UP000549113"/>
    </source>
</evidence>
<keyword evidence="1" id="KW-1133">Transmembrane helix</keyword>
<dbReference type="RefSeq" id="WP_183499258.1">
    <property type="nucleotide sequence ID" value="NZ_BAABCO010000001.1"/>
</dbReference>
<keyword evidence="3" id="KW-1185">Reference proteome</keyword>
<name>A0AA40SP07_9MICO</name>
<evidence type="ECO:0000313" key="2">
    <source>
        <dbReference type="EMBL" id="MBB4139617.1"/>
    </source>
</evidence>
<protein>
    <submittedName>
        <fullName evidence="2">Uncharacterized protein</fullName>
    </submittedName>
</protein>
<proteinExistence type="predicted"/>
<evidence type="ECO:0000256" key="1">
    <source>
        <dbReference type="SAM" id="Phobius"/>
    </source>
</evidence>
<keyword evidence="1" id="KW-0812">Transmembrane</keyword>
<comment type="caution">
    <text evidence="2">The sequence shown here is derived from an EMBL/GenBank/DDBJ whole genome shotgun (WGS) entry which is preliminary data.</text>
</comment>
<dbReference type="EMBL" id="JACIFH010000001">
    <property type="protein sequence ID" value="MBB4139617.1"/>
    <property type="molecule type" value="Genomic_DNA"/>
</dbReference>
<feature type="transmembrane region" description="Helical" evidence="1">
    <location>
        <begin position="112"/>
        <end position="139"/>
    </location>
</feature>
<dbReference type="Proteomes" id="UP000549113">
    <property type="component" value="Unassembled WGS sequence"/>
</dbReference>
<organism evidence="2 3">
    <name type="scientific">Microbacterium invictum</name>
    <dbReference type="NCBI Taxonomy" id="515415"/>
    <lineage>
        <taxon>Bacteria</taxon>
        <taxon>Bacillati</taxon>
        <taxon>Actinomycetota</taxon>
        <taxon>Actinomycetes</taxon>
        <taxon>Micrococcales</taxon>
        <taxon>Microbacteriaceae</taxon>
        <taxon>Microbacterium</taxon>
    </lineage>
</organism>
<feature type="transmembrane region" description="Helical" evidence="1">
    <location>
        <begin position="12"/>
        <end position="34"/>
    </location>
</feature>
<gene>
    <name evidence="2" type="ORF">BKA10_001411</name>
</gene>
<accession>A0AA40SP07</accession>
<dbReference type="AlphaFoldDB" id="A0AA40SP07"/>
<reference evidence="2 3" key="1">
    <citation type="submission" date="2020-08" db="EMBL/GenBank/DDBJ databases">
        <title>Sequencing the genomes of 1000 actinobacteria strains.</title>
        <authorList>
            <person name="Klenk H.-P."/>
        </authorList>
    </citation>
    <scope>NUCLEOTIDE SEQUENCE [LARGE SCALE GENOMIC DNA]</scope>
    <source>
        <strain evidence="2 3">DSM 19600</strain>
    </source>
</reference>
<sequence length="200" mass="19970">MESVDRSQRRGRAVRGAAAAAVATTVAATAHTLSGGDAPPVWLLVAVTLLATPIAVLLTGRRPSLWRTTSVVAVSQLLLHLAFATVGTAGPAGGRHVHGAAVSLAGSGGDGAGAVGALASDPLMLAGHVAAAAVTVLLVSHGERALRAIAAGLRHVVERTVIAWHRPAPLLRVIALPLGTARGAVALTSVSRRGPPVLSL</sequence>
<feature type="transmembrane region" description="Helical" evidence="1">
    <location>
        <begin position="71"/>
        <end position="92"/>
    </location>
</feature>
<keyword evidence="1" id="KW-0472">Membrane</keyword>
<feature type="transmembrane region" description="Helical" evidence="1">
    <location>
        <begin position="40"/>
        <end position="59"/>
    </location>
</feature>